<organism evidence="2">
    <name type="scientific">Escherichia coli</name>
    <dbReference type="NCBI Taxonomy" id="562"/>
    <lineage>
        <taxon>Bacteria</taxon>
        <taxon>Pseudomonadati</taxon>
        <taxon>Pseudomonadota</taxon>
        <taxon>Gammaproteobacteria</taxon>
        <taxon>Enterobacterales</taxon>
        <taxon>Enterobacteriaceae</taxon>
        <taxon>Escherichia</taxon>
    </lineage>
</organism>
<sequence length="200" mass="22568">MLKKAVKYVLRKLQNKKIGYGTSIIDSEYSDSNWLGCNVSLTKSSLGKYTYISDDSRIRNCKIGAFCSIGRNVKIGLGFHPTNYISTSPYLYRRSFLGMKGFSNKDMFLEEDYRNTVVGNDVWIGDNVLICGGCTINDGVIIGAGSIVTRDLESYGIYAGVPAKLIRKRECSYVNLDSIPSEWWELDDHELSYLIKKHNE</sequence>
<dbReference type="Gene3D" id="2.160.10.10">
    <property type="entry name" value="Hexapeptide repeat proteins"/>
    <property type="match status" value="1"/>
</dbReference>
<dbReference type="GO" id="GO:0016740">
    <property type="term" value="F:transferase activity"/>
    <property type="evidence" value="ECO:0007669"/>
    <property type="project" value="UniProtKB-KW"/>
</dbReference>
<dbReference type="PANTHER" id="PTHR43300:SF11">
    <property type="entry name" value="ACETYLTRANSFERASE RV3034C-RELATED"/>
    <property type="match status" value="1"/>
</dbReference>
<dbReference type="InterPro" id="IPR011004">
    <property type="entry name" value="Trimer_LpxA-like_sf"/>
</dbReference>
<reference evidence="2" key="1">
    <citation type="journal article" date="2017" name="Microb. Genom.">
        <title>An untypeable enterotoxigenic Escherichia coli represents one of the dominant types causing human disease.</title>
        <authorList>
            <person name="Iguchi A."/>
            <person name="von Mentzer A."/>
            <person name="Kikuchi T."/>
            <person name="Thomson N.R."/>
        </authorList>
    </citation>
    <scope>NUCLEOTIDE SEQUENCE</scope>
    <source>
        <strain evidence="2">E705</strain>
    </source>
</reference>
<dbReference type="CDD" id="cd03349">
    <property type="entry name" value="LbH_XAT"/>
    <property type="match status" value="1"/>
</dbReference>
<name>A0A1J1DYX3_ECOLX</name>
<dbReference type="EMBL" id="LC177549">
    <property type="protein sequence ID" value="BAV90456.1"/>
    <property type="molecule type" value="Genomic_DNA"/>
</dbReference>
<evidence type="ECO:0000256" key="1">
    <source>
        <dbReference type="ARBA" id="ARBA00007274"/>
    </source>
</evidence>
<dbReference type="RefSeq" id="WP_088537856.1">
    <property type="nucleotide sequence ID" value="NZ_BDPK01000002.1"/>
</dbReference>
<comment type="similarity">
    <text evidence="1">Belongs to the transferase hexapeptide repeat family.</text>
</comment>
<proteinExistence type="inferred from homology"/>
<accession>A0A1J1DYX3</accession>
<dbReference type="InterPro" id="IPR050179">
    <property type="entry name" value="Trans_hexapeptide_repeat"/>
</dbReference>
<evidence type="ECO:0000313" key="2">
    <source>
        <dbReference type="EMBL" id="BAV90456.1"/>
    </source>
</evidence>
<protein>
    <submittedName>
        <fullName evidence="2">Putative acetyltransferase</fullName>
    </submittedName>
</protein>
<keyword evidence="2" id="KW-0808">Transferase</keyword>
<dbReference type="Pfam" id="PF00132">
    <property type="entry name" value="Hexapep"/>
    <property type="match status" value="1"/>
</dbReference>
<dbReference type="PANTHER" id="PTHR43300">
    <property type="entry name" value="ACETYLTRANSFERASE"/>
    <property type="match status" value="1"/>
</dbReference>
<dbReference type="InterPro" id="IPR001451">
    <property type="entry name" value="Hexapep"/>
</dbReference>
<dbReference type="SUPFAM" id="SSF51161">
    <property type="entry name" value="Trimeric LpxA-like enzymes"/>
    <property type="match status" value="1"/>
</dbReference>
<dbReference type="AlphaFoldDB" id="A0A1J1DYX3"/>